<feature type="signal peptide" evidence="2">
    <location>
        <begin position="1"/>
        <end position="22"/>
    </location>
</feature>
<feature type="chain" id="PRO_5012108045" evidence="2">
    <location>
        <begin position="23"/>
        <end position="114"/>
    </location>
</feature>
<name>A0A261XTU6_9FUNG</name>
<dbReference type="EMBL" id="MVBO01000241">
    <property type="protein sequence ID" value="OZJ01779.1"/>
    <property type="molecule type" value="Genomic_DNA"/>
</dbReference>
<reference evidence="3 4" key="1">
    <citation type="journal article" date="2017" name="Mycologia">
        <title>Bifiguratus adelaidae, gen. et sp. nov., a new member of Mucoromycotina in endophytic and soil-dwelling habitats.</title>
        <authorList>
            <person name="Torres-Cruz T.J."/>
            <person name="Billingsley Tobias T.L."/>
            <person name="Almatruk M."/>
            <person name="Hesse C."/>
            <person name="Kuske C.R."/>
            <person name="Desiro A."/>
            <person name="Benucci G.M."/>
            <person name="Bonito G."/>
            <person name="Stajich J.E."/>
            <person name="Dunlap C."/>
            <person name="Arnold A.E."/>
            <person name="Porras-Alfaro A."/>
        </authorList>
    </citation>
    <scope>NUCLEOTIDE SEQUENCE [LARGE SCALE GENOMIC DNA]</scope>
    <source>
        <strain evidence="3 4">AZ0501</strain>
    </source>
</reference>
<dbReference type="Proteomes" id="UP000242875">
    <property type="component" value="Unassembled WGS sequence"/>
</dbReference>
<accession>A0A261XTU6</accession>
<evidence type="ECO:0000313" key="3">
    <source>
        <dbReference type="EMBL" id="OZJ01779.1"/>
    </source>
</evidence>
<evidence type="ECO:0000256" key="1">
    <source>
        <dbReference type="SAM" id="MobiDB-lite"/>
    </source>
</evidence>
<sequence length="114" mass="13749">MKFIVIAAAIVASLLVATGVKASSTSWDDHHEKDDRDHHGHHDKDDHDDHDYKKHKPNDDCWNKVDYWGDKDECKSYYKCLSDCRRDDWDGRKKCRDHNYRDGCDDHYHYYNYW</sequence>
<keyword evidence="4" id="KW-1185">Reference proteome</keyword>
<organism evidence="3 4">
    <name type="scientific">Bifiguratus adelaidae</name>
    <dbReference type="NCBI Taxonomy" id="1938954"/>
    <lineage>
        <taxon>Eukaryota</taxon>
        <taxon>Fungi</taxon>
        <taxon>Fungi incertae sedis</taxon>
        <taxon>Mucoromycota</taxon>
        <taxon>Mucoromycotina</taxon>
        <taxon>Endogonomycetes</taxon>
        <taxon>Endogonales</taxon>
        <taxon>Endogonales incertae sedis</taxon>
        <taxon>Bifiguratus</taxon>
    </lineage>
</organism>
<keyword evidence="2" id="KW-0732">Signal</keyword>
<dbReference type="AlphaFoldDB" id="A0A261XTU6"/>
<proteinExistence type="predicted"/>
<feature type="compositionally biased region" description="Basic and acidic residues" evidence="1">
    <location>
        <begin position="27"/>
        <end position="60"/>
    </location>
</feature>
<comment type="caution">
    <text evidence="3">The sequence shown here is derived from an EMBL/GenBank/DDBJ whole genome shotgun (WGS) entry which is preliminary data.</text>
</comment>
<evidence type="ECO:0000256" key="2">
    <source>
        <dbReference type="SAM" id="SignalP"/>
    </source>
</evidence>
<protein>
    <submittedName>
        <fullName evidence="3">Uncharacterized protein</fullName>
    </submittedName>
</protein>
<gene>
    <name evidence="3" type="ORF">BZG36_05478</name>
</gene>
<evidence type="ECO:0000313" key="4">
    <source>
        <dbReference type="Proteomes" id="UP000242875"/>
    </source>
</evidence>
<feature type="region of interest" description="Disordered" evidence="1">
    <location>
        <begin position="25"/>
        <end position="60"/>
    </location>
</feature>